<protein>
    <submittedName>
        <fullName evidence="1">Uncharacterized protein</fullName>
    </submittedName>
</protein>
<sequence>ITGIVVAIMVVPGTQLNSVALSNCYLTGGYGPDTSAVGTKKFDVRVTNFDPRTGDEGNGSDVEDEADWTDTVRRALDITPTAFGDAAVRQRIYVRGGTNNDDWYRAGVNDSDGGTFTFDLNDDEVSTRNTLELDHDQPVTTVDSNGDTILAQPIPILIDMGDLLFGLGDPYRPGHLYWCKVDQSGHWPPQNTLELCPPGEQLMGGVQWGGQAYIFSRKRMFVAYTNLMSAGTVVSTNTACRRGLISRWATCVGEAGIYGVDGFGVFVTTGGVATEIADSLYPLFHRESKYGYSPVDFAVPEAMRLRAADGRIFFHYRDTGGVNRILVYHERRRYWESVWQFGQAIATIEVEAIREGQVNRIFVGGRTSGAGYELEDDGFSDGGTAITATLQTGSVAGSNPREEKLLGDLIIDVSSDSTDLTVGTLINELRVSNPTQLVNSGTGRNRFALAAFGTTPQQSRNVALSITWSATARRPVVHGWGVGEILHPDIIIERPSQWDDIGSAQEKYLTGVMIEADTFGVDLVLLVEGDLSGSTTTVATLTINHNGRHRKFYSWSVKKVQAVRLRPDSSNDCVSWQPFEIAWIATEEPPRIAQVDSGNENRWDTYYTGLDLEIDTFNIEKTFEVYIDQTLITTVAVQTDGQRVFHISLVPGYGHVYRFVSTDTNDCLLYAHRWHLTEQPSEQTNWNQGFTVANTRADKYIKGVKLEIDTFNVVKAVIIEIDGTALASFNVTADGRTVIQHAITQTRGRVVRVYSTDSVAARLWDPVDLIFDEEPLALTRWETQYRNYGIPGWMTSLYAYLMLESTDTVTWTRTTVIGEDGTEVSDVLALISSTSGNKQKRRVNFPARKGLLFKDVLTSPTAFYIHRGESELMIQPWGGAVEVPVQPFGGDDQDVRGQRLSADLVAARLRE</sequence>
<proteinExistence type="predicted"/>
<evidence type="ECO:0000313" key="1">
    <source>
        <dbReference type="EMBL" id="KKM71148.1"/>
    </source>
</evidence>
<gene>
    <name evidence="1" type="ORF">LCGC14_1433590</name>
</gene>
<accession>A0A0F9JNA1</accession>
<comment type="caution">
    <text evidence="1">The sequence shown here is derived from an EMBL/GenBank/DDBJ whole genome shotgun (WGS) entry which is preliminary data.</text>
</comment>
<reference evidence="1" key="1">
    <citation type="journal article" date="2015" name="Nature">
        <title>Complex archaea that bridge the gap between prokaryotes and eukaryotes.</title>
        <authorList>
            <person name="Spang A."/>
            <person name="Saw J.H."/>
            <person name="Jorgensen S.L."/>
            <person name="Zaremba-Niedzwiedzka K."/>
            <person name="Martijn J."/>
            <person name="Lind A.E."/>
            <person name="van Eijk R."/>
            <person name="Schleper C."/>
            <person name="Guy L."/>
            <person name="Ettema T.J."/>
        </authorList>
    </citation>
    <scope>NUCLEOTIDE SEQUENCE</scope>
</reference>
<feature type="non-terminal residue" evidence="1">
    <location>
        <position position="1"/>
    </location>
</feature>
<organism evidence="1">
    <name type="scientific">marine sediment metagenome</name>
    <dbReference type="NCBI Taxonomy" id="412755"/>
    <lineage>
        <taxon>unclassified sequences</taxon>
        <taxon>metagenomes</taxon>
        <taxon>ecological metagenomes</taxon>
    </lineage>
</organism>
<dbReference type="AlphaFoldDB" id="A0A0F9JNA1"/>
<dbReference type="EMBL" id="LAZR01009691">
    <property type="protein sequence ID" value="KKM71148.1"/>
    <property type="molecule type" value="Genomic_DNA"/>
</dbReference>
<name>A0A0F9JNA1_9ZZZZ</name>